<name>A0A183M3H2_9TREM</name>
<evidence type="ECO:0000313" key="1">
    <source>
        <dbReference type="EMBL" id="VDO91033.1"/>
    </source>
</evidence>
<dbReference type="Proteomes" id="UP000277204">
    <property type="component" value="Unassembled WGS sequence"/>
</dbReference>
<reference evidence="1 2" key="1">
    <citation type="submission" date="2018-11" db="EMBL/GenBank/DDBJ databases">
        <authorList>
            <consortium name="Pathogen Informatics"/>
        </authorList>
    </citation>
    <scope>NUCLEOTIDE SEQUENCE [LARGE SCALE GENOMIC DNA]</scope>
    <source>
        <strain evidence="1 2">Zambia</strain>
    </source>
</reference>
<keyword evidence="2" id="KW-1185">Reference proteome</keyword>
<organism evidence="1 2">
    <name type="scientific">Schistosoma margrebowiei</name>
    <dbReference type="NCBI Taxonomy" id="48269"/>
    <lineage>
        <taxon>Eukaryota</taxon>
        <taxon>Metazoa</taxon>
        <taxon>Spiralia</taxon>
        <taxon>Lophotrochozoa</taxon>
        <taxon>Platyhelminthes</taxon>
        <taxon>Trematoda</taxon>
        <taxon>Digenea</taxon>
        <taxon>Strigeidida</taxon>
        <taxon>Schistosomatoidea</taxon>
        <taxon>Schistosomatidae</taxon>
        <taxon>Schistosoma</taxon>
    </lineage>
</organism>
<dbReference type="EMBL" id="UZAI01005548">
    <property type="protein sequence ID" value="VDO91033.1"/>
    <property type="molecule type" value="Genomic_DNA"/>
</dbReference>
<dbReference type="AlphaFoldDB" id="A0A183M3H2"/>
<evidence type="ECO:0000313" key="2">
    <source>
        <dbReference type="Proteomes" id="UP000277204"/>
    </source>
</evidence>
<protein>
    <submittedName>
        <fullName evidence="1">Uncharacterized protein</fullName>
    </submittedName>
</protein>
<accession>A0A183M3H2</accession>
<sequence>MNTSTSDGKHGIQRTAQNQLDDLDFADDLAILSYTHEQKQMKTNSVAETSASVDHNIHKGKSKMLKHNTENTQSITLDGKTLEDVESFT</sequence>
<proteinExistence type="predicted"/>
<gene>
    <name evidence="1" type="ORF">SMRZ_LOCUS10597</name>
</gene>